<dbReference type="InterPro" id="IPR008030">
    <property type="entry name" value="NmrA-like"/>
</dbReference>
<dbReference type="Gene3D" id="3.40.50.720">
    <property type="entry name" value="NAD(P)-binding Rossmann-like Domain"/>
    <property type="match status" value="1"/>
</dbReference>
<evidence type="ECO:0000259" key="3">
    <source>
        <dbReference type="Pfam" id="PF05368"/>
    </source>
</evidence>
<keyword evidence="2" id="KW-0560">Oxidoreductase</keyword>
<protein>
    <submittedName>
        <fullName evidence="4">Putative isoflavone oxidoreductase</fullName>
    </submittedName>
</protein>
<proteinExistence type="predicted"/>
<name>A0A6A6HG47_VIRVR</name>
<reference evidence="4" key="1">
    <citation type="journal article" date="2020" name="Stud. Mycol.">
        <title>101 Dothideomycetes genomes: a test case for predicting lifestyles and emergence of pathogens.</title>
        <authorList>
            <person name="Haridas S."/>
            <person name="Albert R."/>
            <person name="Binder M."/>
            <person name="Bloem J."/>
            <person name="Labutti K."/>
            <person name="Salamov A."/>
            <person name="Andreopoulos B."/>
            <person name="Baker S."/>
            <person name="Barry K."/>
            <person name="Bills G."/>
            <person name="Bluhm B."/>
            <person name="Cannon C."/>
            <person name="Castanera R."/>
            <person name="Culley D."/>
            <person name="Daum C."/>
            <person name="Ezra D."/>
            <person name="Gonzalez J."/>
            <person name="Henrissat B."/>
            <person name="Kuo A."/>
            <person name="Liang C."/>
            <person name="Lipzen A."/>
            <person name="Lutzoni F."/>
            <person name="Magnuson J."/>
            <person name="Mondo S."/>
            <person name="Nolan M."/>
            <person name="Ohm R."/>
            <person name="Pangilinan J."/>
            <person name="Park H.-J."/>
            <person name="Ramirez L."/>
            <person name="Alfaro M."/>
            <person name="Sun H."/>
            <person name="Tritt A."/>
            <person name="Yoshinaga Y."/>
            <person name="Zwiers L.-H."/>
            <person name="Turgeon B."/>
            <person name="Goodwin S."/>
            <person name="Spatafora J."/>
            <person name="Crous P."/>
            <person name="Grigoriev I."/>
        </authorList>
    </citation>
    <scope>NUCLEOTIDE SEQUENCE</scope>
    <source>
        <strain evidence="4">Tuck. ex Michener</strain>
    </source>
</reference>
<dbReference type="OrthoDB" id="5283654at2759"/>
<dbReference type="InterPro" id="IPR036291">
    <property type="entry name" value="NAD(P)-bd_dom_sf"/>
</dbReference>
<keyword evidence="5" id="KW-1185">Reference proteome</keyword>
<dbReference type="Gene3D" id="3.90.25.10">
    <property type="entry name" value="UDP-galactose 4-epimerase, domain 1"/>
    <property type="match status" value="1"/>
</dbReference>
<accession>A0A6A6HG47</accession>
<evidence type="ECO:0000256" key="1">
    <source>
        <dbReference type="ARBA" id="ARBA00022857"/>
    </source>
</evidence>
<dbReference type="Pfam" id="PF05368">
    <property type="entry name" value="NmrA"/>
    <property type="match status" value="1"/>
</dbReference>
<sequence length="311" mass="33570">MPTPHTILVLGTGELGHSILHALASHPSRPASVTLTLLLRPSSLSTLTSSSTSPKASSLAALQTLGVGFIAADLATDSEEHLAGVFRGFDTVVGATGMVLPPGTQRKLCRAVLGAGVPCYFPWQFGADYDVIGRGSAQELFAEQIGVREMLRGQRGTRWVVVSVGMFMSFLFEEAFGGMVERRVKGVNALGGWGNLVTVTTVEGIAKVVAELVYVALEERDKVVFVAGETVTYGELADVVEEAMGKKVQRREWTLKYLKGELAKDPDDEMKKYRIVFGEGVGVAWDKETTFNAERGIETTGIREYAKKVLV</sequence>
<dbReference type="InterPro" id="IPR045312">
    <property type="entry name" value="PCBER-like"/>
</dbReference>
<dbReference type="SUPFAM" id="SSF51735">
    <property type="entry name" value="NAD(P)-binding Rossmann-fold domains"/>
    <property type="match status" value="1"/>
</dbReference>
<dbReference type="GO" id="GO:0016491">
    <property type="term" value="F:oxidoreductase activity"/>
    <property type="evidence" value="ECO:0007669"/>
    <property type="project" value="UniProtKB-KW"/>
</dbReference>
<feature type="domain" description="NmrA-like" evidence="3">
    <location>
        <begin position="5"/>
        <end position="271"/>
    </location>
</feature>
<evidence type="ECO:0000256" key="2">
    <source>
        <dbReference type="ARBA" id="ARBA00023002"/>
    </source>
</evidence>
<organism evidence="4 5">
    <name type="scientific">Viridothelium virens</name>
    <name type="common">Speckled blister lichen</name>
    <name type="synonym">Trypethelium virens</name>
    <dbReference type="NCBI Taxonomy" id="1048519"/>
    <lineage>
        <taxon>Eukaryota</taxon>
        <taxon>Fungi</taxon>
        <taxon>Dikarya</taxon>
        <taxon>Ascomycota</taxon>
        <taxon>Pezizomycotina</taxon>
        <taxon>Dothideomycetes</taxon>
        <taxon>Dothideomycetes incertae sedis</taxon>
        <taxon>Trypetheliales</taxon>
        <taxon>Trypetheliaceae</taxon>
        <taxon>Viridothelium</taxon>
    </lineage>
</organism>
<dbReference type="Proteomes" id="UP000800092">
    <property type="component" value="Unassembled WGS sequence"/>
</dbReference>
<gene>
    <name evidence="4" type="ORF">EV356DRAFT_442432</name>
</gene>
<dbReference type="CDD" id="cd05259">
    <property type="entry name" value="PCBER_SDR_a"/>
    <property type="match status" value="1"/>
</dbReference>
<dbReference type="AlphaFoldDB" id="A0A6A6HG47"/>
<dbReference type="EMBL" id="ML991782">
    <property type="protein sequence ID" value="KAF2236921.1"/>
    <property type="molecule type" value="Genomic_DNA"/>
</dbReference>
<dbReference type="PANTHER" id="PTHR47706">
    <property type="entry name" value="NMRA-LIKE FAMILY PROTEIN"/>
    <property type="match status" value="1"/>
</dbReference>
<evidence type="ECO:0000313" key="4">
    <source>
        <dbReference type="EMBL" id="KAF2236921.1"/>
    </source>
</evidence>
<evidence type="ECO:0000313" key="5">
    <source>
        <dbReference type="Proteomes" id="UP000800092"/>
    </source>
</evidence>
<dbReference type="PANTHER" id="PTHR47706:SF6">
    <property type="entry name" value="NMRA-LIKE FAMILY PROTEIN (AFU_ORTHOLOGUE AFUA_6G00280)"/>
    <property type="match status" value="1"/>
</dbReference>
<keyword evidence="1" id="KW-0521">NADP</keyword>
<dbReference type="InterPro" id="IPR051609">
    <property type="entry name" value="NmrA/Isoflavone_reductase-like"/>
</dbReference>